<keyword evidence="3" id="KW-0804">Transcription</keyword>
<proteinExistence type="predicted"/>
<dbReference type="InterPro" id="IPR014036">
    <property type="entry name" value="DeoR-like_C"/>
</dbReference>
<reference evidence="6" key="1">
    <citation type="submission" date="2016-10" db="EMBL/GenBank/DDBJ databases">
        <authorList>
            <person name="de Groot N.N."/>
        </authorList>
    </citation>
    <scope>NUCLEOTIDE SEQUENCE [LARGE SCALE GENOMIC DNA]</scope>
    <source>
        <strain evidence="6">10nlg</strain>
    </source>
</reference>
<keyword evidence="2" id="KW-0238">DNA-binding</keyword>
<dbReference type="InterPro" id="IPR036388">
    <property type="entry name" value="WH-like_DNA-bd_sf"/>
</dbReference>
<accession>A0A1H9UVP6</accession>
<sequence length="251" mass="27505">MLTDERYEKILKLLKKQNVAKLAELVEATGASESTIRRDLSELESRKKLKRIHGGASLLKSKTDEPTMIEKKDRYTEEKAEIGRRAASLIDDGDCIFIDAGTTTEALLPFVEAKQLTVVSNGVNIITESLAAGFHTYGIGGYVKSGTRAFVGKMAAEALVQFRFDKAFLGTNGIDQSFGYSTPDPEEAHVKGLAINQTAEAYVLADASKFKETSFAKFADLQDAFLLTATDSDPFLDEIEYDTNGKVVRLS</sequence>
<evidence type="ECO:0000256" key="3">
    <source>
        <dbReference type="ARBA" id="ARBA00023163"/>
    </source>
</evidence>
<dbReference type="Gene3D" id="1.10.10.10">
    <property type="entry name" value="Winged helix-like DNA-binding domain superfamily/Winged helix DNA-binding domain"/>
    <property type="match status" value="1"/>
</dbReference>
<dbReference type="GO" id="GO:0003677">
    <property type="term" value="F:DNA binding"/>
    <property type="evidence" value="ECO:0007669"/>
    <property type="project" value="UniProtKB-KW"/>
</dbReference>
<dbReference type="PANTHER" id="PTHR30363">
    <property type="entry name" value="HTH-TYPE TRANSCRIPTIONAL REGULATOR SRLR-RELATED"/>
    <property type="match status" value="1"/>
</dbReference>
<dbReference type="SMART" id="SM01134">
    <property type="entry name" value="DeoRC"/>
    <property type="match status" value="1"/>
</dbReference>
<dbReference type="PROSITE" id="PS51000">
    <property type="entry name" value="HTH_DEOR_2"/>
    <property type="match status" value="1"/>
</dbReference>
<dbReference type="SUPFAM" id="SSF46785">
    <property type="entry name" value="Winged helix' DNA-binding domain"/>
    <property type="match status" value="1"/>
</dbReference>
<evidence type="ECO:0000313" key="5">
    <source>
        <dbReference type="EMBL" id="SES13492.1"/>
    </source>
</evidence>
<dbReference type="Pfam" id="PF08220">
    <property type="entry name" value="HTH_DeoR"/>
    <property type="match status" value="1"/>
</dbReference>
<dbReference type="Proteomes" id="UP000199318">
    <property type="component" value="Unassembled WGS sequence"/>
</dbReference>
<dbReference type="PRINTS" id="PR00037">
    <property type="entry name" value="HTHLACR"/>
</dbReference>
<evidence type="ECO:0000259" key="4">
    <source>
        <dbReference type="PROSITE" id="PS51000"/>
    </source>
</evidence>
<dbReference type="STRING" id="1464123.SAMN05444126_11622"/>
<dbReference type="GO" id="GO:0003700">
    <property type="term" value="F:DNA-binding transcription factor activity"/>
    <property type="evidence" value="ECO:0007669"/>
    <property type="project" value="InterPro"/>
</dbReference>
<dbReference type="InterPro" id="IPR001034">
    <property type="entry name" value="DeoR_HTH"/>
</dbReference>
<dbReference type="InterPro" id="IPR018356">
    <property type="entry name" value="Tscrpt_reg_HTH_DeoR_CS"/>
</dbReference>
<dbReference type="InterPro" id="IPR050313">
    <property type="entry name" value="Carb_Metab_HTH_regulators"/>
</dbReference>
<keyword evidence="1" id="KW-0805">Transcription regulation</keyword>
<dbReference type="OrthoDB" id="9797223at2"/>
<evidence type="ECO:0000256" key="2">
    <source>
        <dbReference type="ARBA" id="ARBA00023125"/>
    </source>
</evidence>
<dbReference type="SUPFAM" id="SSF100950">
    <property type="entry name" value="NagB/RpiA/CoA transferase-like"/>
    <property type="match status" value="1"/>
</dbReference>
<name>A0A1H9UVP6_9BACI</name>
<dbReference type="InterPro" id="IPR036390">
    <property type="entry name" value="WH_DNA-bd_sf"/>
</dbReference>
<dbReference type="InterPro" id="IPR037171">
    <property type="entry name" value="NagB/RpiA_transferase-like"/>
</dbReference>
<evidence type="ECO:0000313" key="6">
    <source>
        <dbReference type="Proteomes" id="UP000199318"/>
    </source>
</evidence>
<dbReference type="EMBL" id="FOGV01000016">
    <property type="protein sequence ID" value="SES13492.1"/>
    <property type="molecule type" value="Genomic_DNA"/>
</dbReference>
<dbReference type="Gene3D" id="3.40.50.1360">
    <property type="match status" value="1"/>
</dbReference>
<gene>
    <name evidence="5" type="ORF">SAMN05444126_11622</name>
</gene>
<comment type="caution">
    <text evidence="5">The sequence shown here is derived from an EMBL/GenBank/DDBJ whole genome shotgun (WGS) entry which is preliminary data.</text>
</comment>
<evidence type="ECO:0000256" key="1">
    <source>
        <dbReference type="ARBA" id="ARBA00023015"/>
    </source>
</evidence>
<dbReference type="AlphaFoldDB" id="A0A1H9UVP6"/>
<dbReference type="SMART" id="SM00420">
    <property type="entry name" value="HTH_DEOR"/>
    <property type="match status" value="1"/>
</dbReference>
<dbReference type="Pfam" id="PF00455">
    <property type="entry name" value="DeoRC"/>
    <property type="match status" value="1"/>
</dbReference>
<dbReference type="PANTHER" id="PTHR30363:SF56">
    <property type="entry name" value="TRANSCRIPTIONAL REGULATOR, DEOR FAMILY"/>
    <property type="match status" value="1"/>
</dbReference>
<keyword evidence="6" id="KW-1185">Reference proteome</keyword>
<feature type="domain" description="HTH deoR-type" evidence="4">
    <location>
        <begin position="3"/>
        <end position="58"/>
    </location>
</feature>
<dbReference type="RefSeq" id="WP_093073235.1">
    <property type="nucleotide sequence ID" value="NZ_FOGV01000016.1"/>
</dbReference>
<protein>
    <submittedName>
        <fullName evidence="5">DeoR family transcriptional regulator, fructose operon transcriptional repressor</fullName>
    </submittedName>
</protein>
<dbReference type="PROSITE" id="PS00894">
    <property type="entry name" value="HTH_DEOR_1"/>
    <property type="match status" value="1"/>
</dbReference>
<organism evidence="5 6">
    <name type="scientific">Salisediminibacterium halotolerans</name>
    <dbReference type="NCBI Taxonomy" id="517425"/>
    <lineage>
        <taxon>Bacteria</taxon>
        <taxon>Bacillati</taxon>
        <taxon>Bacillota</taxon>
        <taxon>Bacilli</taxon>
        <taxon>Bacillales</taxon>
        <taxon>Bacillaceae</taxon>
        <taxon>Salisediminibacterium</taxon>
    </lineage>
</organism>